<dbReference type="GO" id="GO:0022857">
    <property type="term" value="F:transmembrane transporter activity"/>
    <property type="evidence" value="ECO:0007669"/>
    <property type="project" value="InterPro"/>
</dbReference>
<dbReference type="PROSITE" id="PS50850">
    <property type="entry name" value="MFS"/>
    <property type="match status" value="1"/>
</dbReference>
<keyword evidence="5 6" id="KW-0472">Membrane</keyword>
<dbReference type="STRING" id="717606.PaecuDRAFT_1467"/>
<evidence type="ECO:0000256" key="1">
    <source>
        <dbReference type="ARBA" id="ARBA00004651"/>
    </source>
</evidence>
<proteinExistence type="predicted"/>
<dbReference type="GO" id="GO:0005886">
    <property type="term" value="C:plasma membrane"/>
    <property type="evidence" value="ECO:0007669"/>
    <property type="project" value="UniProtKB-SubCell"/>
</dbReference>
<evidence type="ECO:0000256" key="6">
    <source>
        <dbReference type="SAM" id="Phobius"/>
    </source>
</evidence>
<dbReference type="Gene3D" id="1.20.1250.20">
    <property type="entry name" value="MFS general substrate transporter like domains"/>
    <property type="match status" value="1"/>
</dbReference>
<accession>E0I743</accession>
<dbReference type="AlphaFoldDB" id="E0I743"/>
<evidence type="ECO:0000256" key="3">
    <source>
        <dbReference type="ARBA" id="ARBA00022692"/>
    </source>
</evidence>
<dbReference type="InterPro" id="IPR036259">
    <property type="entry name" value="MFS_trans_sf"/>
</dbReference>
<name>E0I743_9BACL</name>
<dbReference type="InterPro" id="IPR011701">
    <property type="entry name" value="MFS"/>
</dbReference>
<feature type="domain" description="Major facilitator superfamily (MFS) profile" evidence="7">
    <location>
        <begin position="5"/>
        <end position="409"/>
    </location>
</feature>
<keyword evidence="3 6" id="KW-0812">Transmembrane</keyword>
<feature type="transmembrane region" description="Helical" evidence="6">
    <location>
        <begin position="37"/>
        <end position="54"/>
    </location>
</feature>
<dbReference type="OrthoDB" id="9816124at2"/>
<evidence type="ECO:0000256" key="2">
    <source>
        <dbReference type="ARBA" id="ARBA00022448"/>
    </source>
</evidence>
<dbReference type="Proteomes" id="UP000005387">
    <property type="component" value="Unassembled WGS sequence"/>
</dbReference>
<dbReference type="PANTHER" id="PTHR23530:SF1">
    <property type="entry name" value="PERMEASE, MAJOR FACILITATOR SUPERFAMILY-RELATED"/>
    <property type="match status" value="1"/>
</dbReference>
<keyword evidence="2" id="KW-0813">Transport</keyword>
<sequence length="421" mass="45548">MPSAVRVYLTMVSLIAFANTVMFTTYAVYYINTLDFNPLQLILVGVALEITVFLCEIPTGIVADVYGRRLSVIIGCFVLGLAFVLEGSALYISVLSFIAMVILAEIIRGVGETFVSGAQGAWITDEVGEDNVGKLFLRARQITLGVEVIGIGVSVALASYKLNAPFIVGGLTYLVLGIFLLMKMKETNFIPAIAERGNRNTLKVISNTLMSGIKEVKKKHILLMLTFVTFFVGASSEGFDRLWELHFIDSIGLPKLGGLSTVVWFGIISIGSKLIGIGVAEVARRKLDTRSVFSVNIALLLLTSIKIVFIFLFGASVNFPMALTSFWALTVIGTIYGPIFDTWLNQNIDSKVRSTVLSLMSQVNAFGQTAGSPFIGTVGVRYTVRAALILAAVLLIPAFIVFARMLKLVKNSSSKTSGVGH</sequence>
<dbReference type="InterPro" id="IPR053160">
    <property type="entry name" value="MFS_DHA3_Transporter"/>
</dbReference>
<dbReference type="Pfam" id="PF07690">
    <property type="entry name" value="MFS_1"/>
    <property type="match status" value="1"/>
</dbReference>
<keyword evidence="4 6" id="KW-1133">Transmembrane helix</keyword>
<dbReference type="eggNOG" id="COG0477">
    <property type="taxonomic scope" value="Bacteria"/>
</dbReference>
<feature type="transmembrane region" description="Helical" evidence="6">
    <location>
        <begin position="326"/>
        <end position="344"/>
    </location>
</feature>
<dbReference type="InterPro" id="IPR005829">
    <property type="entry name" value="Sugar_transporter_CS"/>
</dbReference>
<feature type="transmembrane region" description="Helical" evidence="6">
    <location>
        <begin position="220"/>
        <end position="239"/>
    </location>
</feature>
<dbReference type="SUPFAM" id="SSF103473">
    <property type="entry name" value="MFS general substrate transporter"/>
    <property type="match status" value="1"/>
</dbReference>
<feature type="transmembrane region" description="Helical" evidence="6">
    <location>
        <begin position="382"/>
        <end position="403"/>
    </location>
</feature>
<feature type="transmembrane region" description="Helical" evidence="6">
    <location>
        <begin position="292"/>
        <end position="314"/>
    </location>
</feature>
<feature type="transmembrane region" description="Helical" evidence="6">
    <location>
        <begin position="7"/>
        <end position="31"/>
    </location>
</feature>
<dbReference type="RefSeq" id="WP_006037478.1">
    <property type="nucleotide sequence ID" value="NZ_AEDD01000003.1"/>
</dbReference>
<gene>
    <name evidence="8" type="ORF">PaecuDRAFT_1467</name>
</gene>
<feature type="transmembrane region" description="Helical" evidence="6">
    <location>
        <begin position="166"/>
        <end position="182"/>
    </location>
</feature>
<dbReference type="PANTHER" id="PTHR23530">
    <property type="entry name" value="TRANSPORT PROTEIN-RELATED"/>
    <property type="match status" value="1"/>
</dbReference>
<feature type="transmembrane region" description="Helical" evidence="6">
    <location>
        <begin position="66"/>
        <end position="84"/>
    </location>
</feature>
<organism evidence="8 9">
    <name type="scientific">Paenibacillus curdlanolyticus YK9</name>
    <dbReference type="NCBI Taxonomy" id="717606"/>
    <lineage>
        <taxon>Bacteria</taxon>
        <taxon>Bacillati</taxon>
        <taxon>Bacillota</taxon>
        <taxon>Bacilli</taxon>
        <taxon>Bacillales</taxon>
        <taxon>Paenibacillaceae</taxon>
        <taxon>Paenibacillus</taxon>
    </lineage>
</organism>
<comment type="subcellular location">
    <subcellularLocation>
        <location evidence="1">Cell membrane</location>
        <topology evidence="1">Multi-pass membrane protein</topology>
    </subcellularLocation>
</comment>
<evidence type="ECO:0000313" key="9">
    <source>
        <dbReference type="Proteomes" id="UP000005387"/>
    </source>
</evidence>
<dbReference type="InterPro" id="IPR020846">
    <property type="entry name" value="MFS_dom"/>
</dbReference>
<evidence type="ECO:0000256" key="4">
    <source>
        <dbReference type="ARBA" id="ARBA00022989"/>
    </source>
</evidence>
<feature type="transmembrane region" description="Helical" evidence="6">
    <location>
        <begin position="259"/>
        <end position="280"/>
    </location>
</feature>
<evidence type="ECO:0000259" key="7">
    <source>
        <dbReference type="PROSITE" id="PS50850"/>
    </source>
</evidence>
<dbReference type="PROSITE" id="PS00216">
    <property type="entry name" value="SUGAR_TRANSPORT_1"/>
    <property type="match status" value="1"/>
</dbReference>
<evidence type="ECO:0000256" key="5">
    <source>
        <dbReference type="ARBA" id="ARBA00023136"/>
    </source>
</evidence>
<keyword evidence="9" id="KW-1185">Reference proteome</keyword>
<dbReference type="EMBL" id="AEDD01000003">
    <property type="protein sequence ID" value="EFM11859.1"/>
    <property type="molecule type" value="Genomic_DNA"/>
</dbReference>
<evidence type="ECO:0000313" key="8">
    <source>
        <dbReference type="EMBL" id="EFM11859.1"/>
    </source>
</evidence>
<reference evidence="8 9" key="1">
    <citation type="submission" date="2010-07" db="EMBL/GenBank/DDBJ databases">
        <title>The draft genome of Paenibacillus curdlanolyticus YK9.</title>
        <authorList>
            <consortium name="US DOE Joint Genome Institute (JGI-PGF)"/>
            <person name="Lucas S."/>
            <person name="Copeland A."/>
            <person name="Lapidus A."/>
            <person name="Cheng J.-F."/>
            <person name="Bruce D."/>
            <person name="Goodwin L."/>
            <person name="Pitluck S."/>
            <person name="Land M.L."/>
            <person name="Hauser L."/>
            <person name="Chang Y.-J."/>
            <person name="Jeffries C."/>
            <person name="Anderson I.J."/>
            <person name="Johnson E."/>
            <person name="Loganathan U."/>
            <person name="Mulhopadhyay B."/>
            <person name="Kyrpides N."/>
            <person name="Woyke T.J."/>
        </authorList>
    </citation>
    <scope>NUCLEOTIDE SEQUENCE [LARGE SCALE GENOMIC DNA]</scope>
    <source>
        <strain evidence="8 9">YK9</strain>
    </source>
</reference>
<protein>
    <submittedName>
        <fullName evidence="8">Major facilitator superfamily MFS_1</fullName>
    </submittedName>
</protein>